<comment type="similarity">
    <text evidence="2 8">Belongs to the PHP hydrolase family. HisK subfamily.</text>
</comment>
<comment type="pathway">
    <text evidence="1 8">Amino-acid biosynthesis; L-histidine biosynthesis; L-histidine from 5-phospho-alpha-D-ribose 1-diphosphate: step 8/9.</text>
</comment>
<evidence type="ECO:0000256" key="4">
    <source>
        <dbReference type="ARBA" id="ARBA00022605"/>
    </source>
</evidence>
<dbReference type="SUPFAM" id="SSF89550">
    <property type="entry name" value="PHP domain-like"/>
    <property type="match status" value="1"/>
</dbReference>
<comment type="catalytic activity">
    <reaction evidence="7 8">
        <text>L-histidinol phosphate + H2O = L-histidinol + phosphate</text>
        <dbReference type="Rhea" id="RHEA:14465"/>
        <dbReference type="ChEBI" id="CHEBI:15377"/>
        <dbReference type="ChEBI" id="CHEBI:43474"/>
        <dbReference type="ChEBI" id="CHEBI:57699"/>
        <dbReference type="ChEBI" id="CHEBI:57980"/>
        <dbReference type="EC" id="3.1.3.15"/>
    </reaction>
</comment>
<dbReference type="InterPro" id="IPR004013">
    <property type="entry name" value="PHP_dom"/>
</dbReference>
<dbReference type="EC" id="3.1.3.15" evidence="3 8"/>
<reference evidence="10" key="2">
    <citation type="journal article" date="2021" name="PeerJ">
        <title>Extensive microbial diversity within the chicken gut microbiome revealed by metagenomics and culture.</title>
        <authorList>
            <person name="Gilroy R."/>
            <person name="Ravi A."/>
            <person name="Getino M."/>
            <person name="Pursley I."/>
            <person name="Horton D.L."/>
            <person name="Alikhan N.F."/>
            <person name="Baker D."/>
            <person name="Gharbi K."/>
            <person name="Hall N."/>
            <person name="Watson M."/>
            <person name="Adriaenssens E.M."/>
            <person name="Foster-Nyarko E."/>
            <person name="Jarju S."/>
            <person name="Secka A."/>
            <person name="Antonio M."/>
            <person name="Oren A."/>
            <person name="Chaudhuri R.R."/>
            <person name="La Ragione R."/>
            <person name="Hildebrand F."/>
            <person name="Pallen M.J."/>
        </authorList>
    </citation>
    <scope>NUCLEOTIDE SEQUENCE</scope>
    <source>
        <strain evidence="10">ChiSjej3B21-11622</strain>
    </source>
</reference>
<protein>
    <recommendedName>
        <fullName evidence="3 8">Histidinol-phosphatase</fullName>
        <shortName evidence="8">HolPase</shortName>
        <ecNumber evidence="3 8">3.1.3.15</ecNumber>
    </recommendedName>
</protein>
<evidence type="ECO:0000313" key="10">
    <source>
        <dbReference type="EMBL" id="HIQ98028.1"/>
    </source>
</evidence>
<dbReference type="EMBL" id="DVFT01000229">
    <property type="protein sequence ID" value="HIQ98028.1"/>
    <property type="molecule type" value="Genomic_DNA"/>
</dbReference>
<dbReference type="GO" id="GO:0004401">
    <property type="term" value="F:histidinol-phosphatase activity"/>
    <property type="evidence" value="ECO:0007669"/>
    <property type="project" value="UniProtKB-UniRule"/>
</dbReference>
<dbReference type="InterPro" id="IPR010140">
    <property type="entry name" value="Histidinol_P_phosphatase_HisJ"/>
</dbReference>
<comment type="caution">
    <text evidence="10">The sequence shown here is derived from an EMBL/GenBank/DDBJ whole genome shotgun (WGS) entry which is preliminary data.</text>
</comment>
<dbReference type="Gene3D" id="3.20.20.140">
    <property type="entry name" value="Metal-dependent hydrolases"/>
    <property type="match status" value="1"/>
</dbReference>
<evidence type="ECO:0000256" key="3">
    <source>
        <dbReference type="ARBA" id="ARBA00013085"/>
    </source>
</evidence>
<evidence type="ECO:0000256" key="8">
    <source>
        <dbReference type="RuleBase" id="RU366003"/>
    </source>
</evidence>
<evidence type="ECO:0000256" key="5">
    <source>
        <dbReference type="ARBA" id="ARBA00022801"/>
    </source>
</evidence>
<evidence type="ECO:0000256" key="6">
    <source>
        <dbReference type="ARBA" id="ARBA00023102"/>
    </source>
</evidence>
<dbReference type="PANTHER" id="PTHR21039:SF0">
    <property type="entry name" value="HISTIDINOL-PHOSPHATASE"/>
    <property type="match status" value="1"/>
</dbReference>
<dbReference type="Proteomes" id="UP000886886">
    <property type="component" value="Unassembled WGS sequence"/>
</dbReference>
<feature type="domain" description="Polymerase/histidinol phosphatase N-terminal" evidence="9">
    <location>
        <begin position="3"/>
        <end position="85"/>
    </location>
</feature>
<sequence>MSADYHVHTAFSGDSDTPMEAMAETALKLKLSSLCFTEHMDLDFPGGDTSFHVDTQAYYKKYLSLQECFAEQIELQFGIELGLQPQLAEIHTKYLRSWPFDFVIGSSHVVHHKDPYYPDYYDGRTEREAYLEYFESILENLYAFSEMDVYGHIDYVVRYGPNKNKAYSYSAYQEVLDEILRTLIDKGIGLEMNMGGFKYGLGHPNPTEEILKRYRELGGELITVGSDAHRPCDLAYDFHKVRELLSEAGFSYYTVFRKRKPYFLPLETF</sequence>
<proteinExistence type="inferred from homology"/>
<organism evidence="10 11">
    <name type="scientific">Candidatus Limivivens merdigallinarum</name>
    <dbReference type="NCBI Taxonomy" id="2840859"/>
    <lineage>
        <taxon>Bacteria</taxon>
        <taxon>Bacillati</taxon>
        <taxon>Bacillota</taxon>
        <taxon>Clostridia</taxon>
        <taxon>Lachnospirales</taxon>
        <taxon>Lachnospiraceae</taxon>
        <taxon>Lachnospiraceae incertae sedis</taxon>
        <taxon>Candidatus Limivivens</taxon>
    </lineage>
</organism>
<dbReference type="InterPro" id="IPR016195">
    <property type="entry name" value="Pol/histidinol_Pase-like"/>
</dbReference>
<dbReference type="AlphaFoldDB" id="A0A9D1D2V0"/>
<accession>A0A9D1D2V0</accession>
<dbReference type="NCBIfam" id="TIGR01856">
    <property type="entry name" value="hisJ_fam"/>
    <property type="match status" value="1"/>
</dbReference>
<dbReference type="GO" id="GO:0005737">
    <property type="term" value="C:cytoplasm"/>
    <property type="evidence" value="ECO:0007669"/>
    <property type="project" value="TreeGrafter"/>
</dbReference>
<gene>
    <name evidence="10" type="ORF">IAB26_15870</name>
</gene>
<keyword evidence="6 8" id="KW-0368">Histidine biosynthesis</keyword>
<dbReference type="PANTHER" id="PTHR21039">
    <property type="entry name" value="HISTIDINOL PHOSPHATASE-RELATED"/>
    <property type="match status" value="1"/>
</dbReference>
<evidence type="ECO:0000256" key="2">
    <source>
        <dbReference type="ARBA" id="ARBA00009152"/>
    </source>
</evidence>
<dbReference type="Pfam" id="PF02811">
    <property type="entry name" value="PHP"/>
    <property type="match status" value="1"/>
</dbReference>
<reference evidence="10" key="1">
    <citation type="submission" date="2020-10" db="EMBL/GenBank/DDBJ databases">
        <authorList>
            <person name="Gilroy R."/>
        </authorList>
    </citation>
    <scope>NUCLEOTIDE SEQUENCE</scope>
    <source>
        <strain evidence="10">ChiSjej3B21-11622</strain>
    </source>
</reference>
<evidence type="ECO:0000256" key="1">
    <source>
        <dbReference type="ARBA" id="ARBA00004970"/>
    </source>
</evidence>
<evidence type="ECO:0000313" key="11">
    <source>
        <dbReference type="Proteomes" id="UP000886886"/>
    </source>
</evidence>
<evidence type="ECO:0000256" key="7">
    <source>
        <dbReference type="ARBA" id="ARBA00049158"/>
    </source>
</evidence>
<dbReference type="InterPro" id="IPR003141">
    <property type="entry name" value="Pol/His_phosphatase_N"/>
</dbReference>
<keyword evidence="4 8" id="KW-0028">Amino-acid biosynthesis</keyword>
<dbReference type="GO" id="GO:0000105">
    <property type="term" value="P:L-histidine biosynthetic process"/>
    <property type="evidence" value="ECO:0007669"/>
    <property type="project" value="UniProtKB-UniRule"/>
</dbReference>
<keyword evidence="5 8" id="KW-0378">Hydrolase</keyword>
<name>A0A9D1D2V0_9FIRM</name>
<dbReference type="SMART" id="SM00481">
    <property type="entry name" value="POLIIIAc"/>
    <property type="match status" value="1"/>
</dbReference>
<evidence type="ECO:0000259" key="9">
    <source>
        <dbReference type="SMART" id="SM00481"/>
    </source>
</evidence>